<evidence type="ECO:0000313" key="2">
    <source>
        <dbReference type="EMBL" id="MBB4019551.1"/>
    </source>
</evidence>
<feature type="region of interest" description="Disordered" evidence="1">
    <location>
        <begin position="63"/>
        <end position="97"/>
    </location>
</feature>
<organism evidence="2 3">
    <name type="scientific">Chelatococcus caeni</name>
    <dbReference type="NCBI Taxonomy" id="1348468"/>
    <lineage>
        <taxon>Bacteria</taxon>
        <taxon>Pseudomonadati</taxon>
        <taxon>Pseudomonadota</taxon>
        <taxon>Alphaproteobacteria</taxon>
        <taxon>Hyphomicrobiales</taxon>
        <taxon>Chelatococcaceae</taxon>
        <taxon>Chelatococcus</taxon>
    </lineage>
</organism>
<dbReference type="RefSeq" id="WP_183318353.1">
    <property type="nucleotide sequence ID" value="NZ_JACIEN010000007.1"/>
</dbReference>
<dbReference type="AlphaFoldDB" id="A0A840C136"/>
<dbReference type="EMBL" id="JACIEN010000007">
    <property type="protein sequence ID" value="MBB4019551.1"/>
    <property type="molecule type" value="Genomic_DNA"/>
</dbReference>
<name>A0A840C136_9HYPH</name>
<evidence type="ECO:0000256" key="1">
    <source>
        <dbReference type="SAM" id="MobiDB-lite"/>
    </source>
</evidence>
<dbReference type="Proteomes" id="UP000577362">
    <property type="component" value="Unassembled WGS sequence"/>
</dbReference>
<protein>
    <submittedName>
        <fullName evidence="2">Uncharacterized protein</fullName>
    </submittedName>
</protein>
<gene>
    <name evidence="2" type="ORF">GGR16_004602</name>
</gene>
<sequence length="97" mass="10475">MKNVIFLPHVDRLPPDRARSAAVKPRPERLQGGAPLGTDRAPACQWFTDMTTAELRCRWSADNGGAETDGGSLAPRARLQARPVSRPSPIDGCLRAA</sequence>
<reference evidence="2 3" key="1">
    <citation type="submission" date="2020-08" db="EMBL/GenBank/DDBJ databases">
        <title>Genomic Encyclopedia of Type Strains, Phase IV (KMG-IV): sequencing the most valuable type-strain genomes for metagenomic binning, comparative biology and taxonomic classification.</title>
        <authorList>
            <person name="Goeker M."/>
        </authorList>
    </citation>
    <scope>NUCLEOTIDE SEQUENCE [LARGE SCALE GENOMIC DNA]</scope>
    <source>
        <strain evidence="2 3">DSM 103737</strain>
    </source>
</reference>
<accession>A0A840C136</accession>
<proteinExistence type="predicted"/>
<keyword evidence="3" id="KW-1185">Reference proteome</keyword>
<feature type="compositionally biased region" description="Basic and acidic residues" evidence="1">
    <location>
        <begin position="16"/>
        <end position="29"/>
    </location>
</feature>
<evidence type="ECO:0000313" key="3">
    <source>
        <dbReference type="Proteomes" id="UP000577362"/>
    </source>
</evidence>
<feature type="region of interest" description="Disordered" evidence="1">
    <location>
        <begin position="16"/>
        <end position="41"/>
    </location>
</feature>
<comment type="caution">
    <text evidence="2">The sequence shown here is derived from an EMBL/GenBank/DDBJ whole genome shotgun (WGS) entry which is preliminary data.</text>
</comment>